<dbReference type="RefSeq" id="WP_237344659.1">
    <property type="nucleotide sequence ID" value="NZ_JABWGX010000005.1"/>
</dbReference>
<organism evidence="5 6">
    <name type="scientific">Xanthobacter agilis</name>
    <dbReference type="NCBI Taxonomy" id="47492"/>
    <lineage>
        <taxon>Bacteria</taxon>
        <taxon>Pseudomonadati</taxon>
        <taxon>Pseudomonadota</taxon>
        <taxon>Alphaproteobacteria</taxon>
        <taxon>Hyphomicrobiales</taxon>
        <taxon>Xanthobacteraceae</taxon>
        <taxon>Xanthobacter</taxon>
    </lineage>
</organism>
<evidence type="ECO:0000313" key="6">
    <source>
        <dbReference type="Proteomes" id="UP001241747"/>
    </source>
</evidence>
<dbReference type="Proteomes" id="UP001241747">
    <property type="component" value="Unassembled WGS sequence"/>
</dbReference>
<accession>A0ABU0LCV5</accession>
<dbReference type="InterPro" id="IPR034984">
    <property type="entry name" value="Imelysin-like_IPPA"/>
</dbReference>
<sequence>MLENIARPALATARKALAGLACAAAFTLSPAAHAANPTFDAASVIESWLLPRYDALTSAADAQKSTWTSFCAKPDATGVPTLKDAYGKAADAWNAVEFITFGPISQNLQADRFNFFPDRRNGIARGMAEMISDTDPARLTPERFPQASAAVQGLPALERLLYEQGAADALVSGPEAARRCAFGVAIATNLATIAHDVRGQWGDRGGGLLGGLATGKGDPALFPDAAAVPGMILTDLSGAFQRVTDTKILPVLGAGPSEAKPLSADNWRSGRSGRVAVNMVKSADALLRAISAQLPSRPQWVVNRAATEADAAADKLPADLGAAAQTASGAAALQTAIKAFKAAQIVVYRPIASYFGISLGFNALDGD</sequence>
<keyword evidence="6" id="KW-1185">Reference proteome</keyword>
<feature type="signal peptide" evidence="3">
    <location>
        <begin position="1"/>
        <end position="34"/>
    </location>
</feature>
<comment type="caution">
    <text evidence="5">The sequence shown here is derived from an EMBL/GenBank/DDBJ whole genome shotgun (WGS) entry which is preliminary data.</text>
</comment>
<dbReference type="InterPro" id="IPR018976">
    <property type="entry name" value="Imelysin-like"/>
</dbReference>
<keyword evidence="5" id="KW-0449">Lipoprotein</keyword>
<name>A0ABU0LCV5_XANAG</name>
<evidence type="ECO:0000256" key="3">
    <source>
        <dbReference type="SAM" id="SignalP"/>
    </source>
</evidence>
<reference evidence="5 6" key="1">
    <citation type="submission" date="2023-07" db="EMBL/GenBank/DDBJ databases">
        <title>Genomic Encyclopedia of Type Strains, Phase IV (KMG-IV): sequencing the most valuable type-strain genomes for metagenomic binning, comparative biology and taxonomic classification.</title>
        <authorList>
            <person name="Goeker M."/>
        </authorList>
    </citation>
    <scope>NUCLEOTIDE SEQUENCE [LARGE SCALE GENOMIC DNA]</scope>
    <source>
        <strain evidence="5 6">DSM 3770</strain>
    </source>
</reference>
<evidence type="ECO:0000259" key="4">
    <source>
        <dbReference type="Pfam" id="PF09375"/>
    </source>
</evidence>
<evidence type="ECO:0000256" key="2">
    <source>
        <dbReference type="ARBA" id="ARBA00022729"/>
    </source>
</evidence>
<dbReference type="CDD" id="cd14659">
    <property type="entry name" value="Imelysin-like_IPPA"/>
    <property type="match status" value="1"/>
</dbReference>
<keyword evidence="2 3" id="KW-0732">Signal</keyword>
<gene>
    <name evidence="5" type="ORF">QOZ94_001747</name>
</gene>
<dbReference type="Pfam" id="PF09375">
    <property type="entry name" value="Peptidase_M75"/>
    <property type="match status" value="1"/>
</dbReference>
<dbReference type="InterPro" id="IPR038352">
    <property type="entry name" value="Imelysin_sf"/>
</dbReference>
<dbReference type="Gene3D" id="1.20.1420.20">
    <property type="entry name" value="M75 peptidase, HXXE motif"/>
    <property type="match status" value="1"/>
</dbReference>
<protein>
    <submittedName>
        <fullName evidence="5">Lipoprotein</fullName>
    </submittedName>
</protein>
<feature type="domain" description="Imelysin-like" evidence="4">
    <location>
        <begin position="50"/>
        <end position="342"/>
    </location>
</feature>
<dbReference type="EMBL" id="JAUSVY010000003">
    <property type="protein sequence ID" value="MDQ0504965.1"/>
    <property type="molecule type" value="Genomic_DNA"/>
</dbReference>
<evidence type="ECO:0000313" key="5">
    <source>
        <dbReference type="EMBL" id="MDQ0504965.1"/>
    </source>
</evidence>
<evidence type="ECO:0000256" key="1">
    <source>
        <dbReference type="ARBA" id="ARBA00004196"/>
    </source>
</evidence>
<feature type="chain" id="PRO_5046195200" evidence="3">
    <location>
        <begin position="35"/>
        <end position="367"/>
    </location>
</feature>
<proteinExistence type="predicted"/>
<comment type="subcellular location">
    <subcellularLocation>
        <location evidence="1">Cell envelope</location>
    </subcellularLocation>
</comment>